<gene>
    <name evidence="1" type="ORF">HNQ81_003459</name>
</gene>
<evidence type="ECO:0000313" key="2">
    <source>
        <dbReference type="Proteomes" id="UP000539642"/>
    </source>
</evidence>
<dbReference type="RefSeq" id="WP_205240357.1">
    <property type="nucleotide sequence ID" value="NZ_JAFFQB010000057.1"/>
</dbReference>
<name>A0A840UV88_9BACT</name>
<dbReference type="Proteomes" id="UP000539642">
    <property type="component" value="Unassembled WGS sequence"/>
</dbReference>
<dbReference type="EMBL" id="JACHEO010000036">
    <property type="protein sequence ID" value="MBB5349702.1"/>
    <property type="molecule type" value="Genomic_DNA"/>
</dbReference>
<reference evidence="1 2" key="1">
    <citation type="submission" date="2020-08" db="EMBL/GenBank/DDBJ databases">
        <title>Genomic Encyclopedia of Type Strains, Phase IV (KMG-IV): sequencing the most valuable type-strain genomes for metagenomic binning, comparative biology and taxonomic classification.</title>
        <authorList>
            <person name="Goeker M."/>
        </authorList>
    </citation>
    <scope>NUCLEOTIDE SEQUENCE [LARGE SCALE GENOMIC DNA]</scope>
    <source>
        <strain evidence="1 2">DSM 28570</strain>
    </source>
</reference>
<sequence length="127" mass="14385">MLQDPEDHPAEVCRQQNRQNISYGLYIAYKIERMTTRQDKKPEIEIVKMKTEPVMAALTPVDFQIILKKADNEGLTDGNDGTVQISIIRKRDPAVFHNSGIRGHRPQPAGLSQIEHATEKGTHENII</sequence>
<keyword evidence="2" id="KW-1185">Reference proteome</keyword>
<evidence type="ECO:0000313" key="1">
    <source>
        <dbReference type="EMBL" id="MBB5349702.1"/>
    </source>
</evidence>
<accession>A0A840UV88</accession>
<organism evidence="1 2">
    <name type="scientific">Desulfoprunum benzoelyticum</name>
    <dbReference type="NCBI Taxonomy" id="1506996"/>
    <lineage>
        <taxon>Bacteria</taxon>
        <taxon>Pseudomonadati</taxon>
        <taxon>Thermodesulfobacteriota</taxon>
        <taxon>Desulfobulbia</taxon>
        <taxon>Desulfobulbales</taxon>
        <taxon>Desulfobulbaceae</taxon>
        <taxon>Desulfoprunum</taxon>
    </lineage>
</organism>
<protein>
    <submittedName>
        <fullName evidence="1">Uncharacterized protein</fullName>
    </submittedName>
</protein>
<comment type="caution">
    <text evidence="1">The sequence shown here is derived from an EMBL/GenBank/DDBJ whole genome shotgun (WGS) entry which is preliminary data.</text>
</comment>
<dbReference type="AlphaFoldDB" id="A0A840UV88"/>
<proteinExistence type="predicted"/>